<evidence type="ECO:0000256" key="1">
    <source>
        <dbReference type="SAM" id="MobiDB-lite"/>
    </source>
</evidence>
<reference evidence="2 3" key="1">
    <citation type="submission" date="2022-10" db="EMBL/GenBank/DDBJ databases">
        <title>Defluviimonas sp. nov., isolated from ocean surface water.</title>
        <authorList>
            <person name="He W."/>
            <person name="Wang L."/>
            <person name="Zhang D.-F."/>
        </authorList>
    </citation>
    <scope>NUCLEOTIDE SEQUENCE [LARGE SCALE GENOMIC DNA]</scope>
    <source>
        <strain evidence="2 3">WL0075</strain>
    </source>
</reference>
<protein>
    <submittedName>
        <fullName evidence="2">YfjI family protein</fullName>
    </submittedName>
</protein>
<comment type="caution">
    <text evidence="2">The sequence shown here is derived from an EMBL/GenBank/DDBJ whole genome shotgun (WGS) entry which is preliminary data.</text>
</comment>
<keyword evidence="3" id="KW-1185">Reference proteome</keyword>
<feature type="region of interest" description="Disordered" evidence="1">
    <location>
        <begin position="272"/>
        <end position="305"/>
    </location>
</feature>
<dbReference type="InterPro" id="IPR025048">
    <property type="entry name" value="DUF3987"/>
</dbReference>
<organism evidence="2 3">
    <name type="scientific">Albidovulum sediminicola</name>
    <dbReference type="NCBI Taxonomy" id="2984331"/>
    <lineage>
        <taxon>Bacteria</taxon>
        <taxon>Pseudomonadati</taxon>
        <taxon>Pseudomonadota</taxon>
        <taxon>Alphaproteobacteria</taxon>
        <taxon>Rhodobacterales</taxon>
        <taxon>Paracoccaceae</taxon>
        <taxon>Albidovulum</taxon>
    </lineage>
</organism>
<dbReference type="Proteomes" id="UP001652503">
    <property type="component" value="Unassembled WGS sequence"/>
</dbReference>
<name>A0ABT2Z0I1_9RHOB</name>
<evidence type="ECO:0000313" key="2">
    <source>
        <dbReference type="EMBL" id="MCV2864591.1"/>
    </source>
</evidence>
<gene>
    <name evidence="2" type="ORF">OE647_07550</name>
</gene>
<evidence type="ECO:0000313" key="3">
    <source>
        <dbReference type="Proteomes" id="UP001652503"/>
    </source>
</evidence>
<sequence length="305" mass="32735">MVPERIVALEVPFAAEAPQPLLRELRPGAEYPVAALGPLRQAVKAVQGKTGAPVALPAASALSIASLAMQGFVDVETLGGSRPVSLYAMTIAKSGERKSSCDAALMAGLRAFEQEAQKAWNLDYASWEIKHALWKGQRESILSEAKKSKGQNRTAAEADLKALGVEPTAPPSPGRIVTEPTFAGLARKYAEGIPSLGIFSDEGGQFLGGYAMSRDNRQSTLAAFNDLWQGNPIQRTRKEEGSYTLYGRRLAIHLMIQPGWSAVRGWAPAELRRSAEPQGNPKCPRATWPPRKPSRYLCGTGDGGA</sequence>
<dbReference type="EMBL" id="JAOWLA010000006">
    <property type="protein sequence ID" value="MCV2864591.1"/>
    <property type="molecule type" value="Genomic_DNA"/>
</dbReference>
<dbReference type="Pfam" id="PF13148">
    <property type="entry name" value="DUF3987"/>
    <property type="match status" value="1"/>
</dbReference>
<proteinExistence type="predicted"/>
<dbReference type="RefSeq" id="WP_263721319.1">
    <property type="nucleotide sequence ID" value="NZ_JAOWLA010000006.1"/>
</dbReference>
<accession>A0ABT2Z0I1</accession>